<dbReference type="SUPFAM" id="SSF52540">
    <property type="entry name" value="P-loop containing nucleoside triphosphate hydrolases"/>
    <property type="match status" value="1"/>
</dbReference>
<evidence type="ECO:0000256" key="3">
    <source>
        <dbReference type="SAM" id="MobiDB-lite"/>
    </source>
</evidence>
<dbReference type="PROSITE" id="PS50893">
    <property type="entry name" value="ABC_TRANSPORTER_2"/>
    <property type="match status" value="1"/>
</dbReference>
<dbReference type="Gene3D" id="3.40.50.300">
    <property type="entry name" value="P-loop containing nucleotide triphosphate hydrolases"/>
    <property type="match status" value="1"/>
</dbReference>
<gene>
    <name evidence="5" type="ORF">JMJ58_24225</name>
</gene>
<reference evidence="5 6" key="1">
    <citation type="submission" date="2021-01" db="EMBL/GenBank/DDBJ databases">
        <title>Genome Sequence and Methylation Pattern of Haloterrigena salifodinae BOL5-1, An Extremely Halophilic Archaeon from a Bolivian Salt Mine.</title>
        <authorList>
            <person name="DasSarma P."/>
            <person name="Anton B.P."/>
            <person name="DasSarma S.L."/>
            <person name="von Ehrenheim H.A.L."/>
            <person name="Martinez F.L."/>
            <person name="Guzman D."/>
            <person name="Roberts R.J."/>
            <person name="DasSarma S."/>
        </authorList>
    </citation>
    <scope>NUCLEOTIDE SEQUENCE [LARGE SCALE GENOMIC DNA]</scope>
    <source>
        <strain evidence="5 6">BOL5-1</strain>
        <plasmid evidence="5 6">pHTS280.6</plasmid>
    </source>
</reference>
<evidence type="ECO:0000313" key="5">
    <source>
        <dbReference type="EMBL" id="QRV17896.1"/>
    </source>
</evidence>
<organism evidence="5 6">
    <name type="scientific">Haloterrigena salifodinae</name>
    <dbReference type="NCBI Taxonomy" id="2675099"/>
    <lineage>
        <taxon>Archaea</taxon>
        <taxon>Methanobacteriati</taxon>
        <taxon>Methanobacteriota</taxon>
        <taxon>Stenosarchaea group</taxon>
        <taxon>Halobacteria</taxon>
        <taxon>Halobacteriales</taxon>
        <taxon>Natrialbaceae</taxon>
        <taxon>Haloterrigena</taxon>
    </lineage>
</organism>
<keyword evidence="5" id="KW-0614">Plasmid</keyword>
<dbReference type="Pfam" id="PF00005">
    <property type="entry name" value="ABC_tran"/>
    <property type="match status" value="1"/>
</dbReference>
<dbReference type="InterPro" id="IPR003439">
    <property type="entry name" value="ABC_transporter-like_ATP-bd"/>
</dbReference>
<dbReference type="RefSeq" id="WP_204749820.1">
    <property type="nucleotide sequence ID" value="NZ_CP069192.1"/>
</dbReference>
<dbReference type="InterPro" id="IPR027417">
    <property type="entry name" value="P-loop_NTPase"/>
</dbReference>
<dbReference type="GeneID" id="62878303"/>
<dbReference type="CDD" id="cd03216">
    <property type="entry name" value="ABC_Carb_Monos_I"/>
    <property type="match status" value="1"/>
</dbReference>
<dbReference type="InterPro" id="IPR003593">
    <property type="entry name" value="AAA+_ATPase"/>
</dbReference>
<protein>
    <submittedName>
        <fullName evidence="5">Sugar ABC transporter ATP-binding protein</fullName>
    </submittedName>
</protein>
<proteinExistence type="predicted"/>
<dbReference type="GO" id="GO:0016887">
    <property type="term" value="F:ATP hydrolysis activity"/>
    <property type="evidence" value="ECO:0007669"/>
    <property type="project" value="InterPro"/>
</dbReference>
<feature type="region of interest" description="Disordered" evidence="3">
    <location>
        <begin position="1"/>
        <end position="20"/>
    </location>
</feature>
<keyword evidence="6" id="KW-1185">Reference proteome</keyword>
<evidence type="ECO:0000259" key="4">
    <source>
        <dbReference type="PROSITE" id="PS50893"/>
    </source>
</evidence>
<evidence type="ECO:0000256" key="2">
    <source>
        <dbReference type="ARBA" id="ARBA00022840"/>
    </source>
</evidence>
<dbReference type="OrthoDB" id="18209at2157"/>
<evidence type="ECO:0000256" key="1">
    <source>
        <dbReference type="ARBA" id="ARBA00022741"/>
    </source>
</evidence>
<name>A0A8T8E8W8_9EURY</name>
<keyword evidence="2 5" id="KW-0067">ATP-binding</keyword>
<evidence type="ECO:0000313" key="6">
    <source>
        <dbReference type="Proteomes" id="UP000637819"/>
    </source>
</evidence>
<dbReference type="PANTHER" id="PTHR43790">
    <property type="entry name" value="CARBOHYDRATE TRANSPORT ATP-BINDING PROTEIN MG119-RELATED"/>
    <property type="match status" value="1"/>
</dbReference>
<sequence>MSSDAPTVSDDAPTADDAGPKIAAENVRKVFGRIVALDDVSLSVRENEIFAVVGDNGAGKSTLMNLLCGVHRPTQGSLSLNGRPVAFDGPDEARAAGIETVYQDLALMDDLDVATNIFMGNFPRKGVGPFSVVDWEETYERAATIVDTHLERDIDPRAEVAYHSGGERQLIAIARALAFDPDVVILDEPTSALSVDATELVQETVRTLRRNGKTIIIVSHSLEEIFGLADRIGVLYQGSMAAVTSTDDVSADELRSLMVSGERS</sequence>
<keyword evidence="1" id="KW-0547">Nucleotide-binding</keyword>
<dbReference type="PANTHER" id="PTHR43790:SF8">
    <property type="entry name" value="SUGAR ABC TRANSPORTER ATP-BINDING PROTEIN"/>
    <property type="match status" value="1"/>
</dbReference>
<dbReference type="SMART" id="SM00382">
    <property type="entry name" value="AAA"/>
    <property type="match status" value="1"/>
</dbReference>
<dbReference type="GO" id="GO:0005524">
    <property type="term" value="F:ATP binding"/>
    <property type="evidence" value="ECO:0007669"/>
    <property type="project" value="UniProtKB-KW"/>
</dbReference>
<dbReference type="AlphaFoldDB" id="A0A8T8E8W8"/>
<dbReference type="EMBL" id="CP069192">
    <property type="protein sequence ID" value="QRV17896.1"/>
    <property type="molecule type" value="Genomic_DNA"/>
</dbReference>
<dbReference type="InterPro" id="IPR050107">
    <property type="entry name" value="ABC_carbohydrate_import_ATPase"/>
</dbReference>
<dbReference type="Proteomes" id="UP000637819">
    <property type="component" value="Plasmid pHTS280.6"/>
</dbReference>
<accession>A0A8T8E8W8</accession>
<geneLocation type="plasmid" evidence="5 6">
    <name>pHTS280.6</name>
</geneLocation>
<feature type="domain" description="ABC transporter" evidence="4">
    <location>
        <begin position="22"/>
        <end position="262"/>
    </location>
</feature>
<dbReference type="KEGG" id="hsal:JMJ58_24225"/>